<feature type="compositionally biased region" description="Basic and acidic residues" evidence="1">
    <location>
        <begin position="195"/>
        <end position="212"/>
    </location>
</feature>
<protein>
    <submittedName>
        <fullName evidence="2">Uncharacterized protein</fullName>
    </submittedName>
</protein>
<accession>A0A9P5SH37</accession>
<sequence>MNQQNTNSSQEDPMAMLMGQLQSLNLNRTPNNGSPENTHLKDPWSSSVSRHIEPLNLHSNNNRNTHLTFPNDAKGVMMQQACIQYQLEWDAFLKNIRHVDSLKLQLPAQKARLSPKEYNIALLRYYGASFNTRPEVFQKPTIGAYDWMHATFGQDGWELIHLNTMRIIDDGIAISESLPSLSVDIREELNQWREDEVKSRREARERASRHAMDGNNYSVATQ</sequence>
<organism evidence="2 3">
    <name type="scientific">Podila minutissima</name>
    <dbReference type="NCBI Taxonomy" id="64525"/>
    <lineage>
        <taxon>Eukaryota</taxon>
        <taxon>Fungi</taxon>
        <taxon>Fungi incertae sedis</taxon>
        <taxon>Mucoromycota</taxon>
        <taxon>Mortierellomycotina</taxon>
        <taxon>Mortierellomycetes</taxon>
        <taxon>Mortierellales</taxon>
        <taxon>Mortierellaceae</taxon>
        <taxon>Podila</taxon>
    </lineage>
</organism>
<evidence type="ECO:0000256" key="1">
    <source>
        <dbReference type="SAM" id="MobiDB-lite"/>
    </source>
</evidence>
<feature type="region of interest" description="Disordered" evidence="1">
    <location>
        <begin position="195"/>
        <end position="222"/>
    </location>
</feature>
<reference evidence="2" key="1">
    <citation type="journal article" date="2020" name="Fungal Divers.">
        <title>Resolving the Mortierellaceae phylogeny through synthesis of multi-gene phylogenetics and phylogenomics.</title>
        <authorList>
            <person name="Vandepol N."/>
            <person name="Liber J."/>
            <person name="Desiro A."/>
            <person name="Na H."/>
            <person name="Kennedy M."/>
            <person name="Barry K."/>
            <person name="Grigoriev I.V."/>
            <person name="Miller A.N."/>
            <person name="O'Donnell K."/>
            <person name="Stajich J.E."/>
            <person name="Bonito G."/>
        </authorList>
    </citation>
    <scope>NUCLEOTIDE SEQUENCE</scope>
    <source>
        <strain evidence="2">NVP1</strain>
    </source>
</reference>
<dbReference type="AlphaFoldDB" id="A0A9P5SH37"/>
<gene>
    <name evidence="2" type="ORF">BG006_007453</name>
</gene>
<evidence type="ECO:0000313" key="3">
    <source>
        <dbReference type="Proteomes" id="UP000696485"/>
    </source>
</evidence>
<dbReference type="EMBL" id="JAAAUY010000471">
    <property type="protein sequence ID" value="KAF9329483.1"/>
    <property type="molecule type" value="Genomic_DNA"/>
</dbReference>
<dbReference type="Proteomes" id="UP000696485">
    <property type="component" value="Unassembled WGS sequence"/>
</dbReference>
<comment type="caution">
    <text evidence="2">The sequence shown here is derived from an EMBL/GenBank/DDBJ whole genome shotgun (WGS) entry which is preliminary data.</text>
</comment>
<feature type="compositionally biased region" description="Polar residues" evidence="1">
    <location>
        <begin position="25"/>
        <end position="37"/>
    </location>
</feature>
<name>A0A9P5SH37_9FUNG</name>
<proteinExistence type="predicted"/>
<evidence type="ECO:0000313" key="2">
    <source>
        <dbReference type="EMBL" id="KAF9329483.1"/>
    </source>
</evidence>
<keyword evidence="3" id="KW-1185">Reference proteome</keyword>
<feature type="region of interest" description="Disordered" evidence="1">
    <location>
        <begin position="25"/>
        <end position="45"/>
    </location>
</feature>